<dbReference type="GO" id="GO:0016491">
    <property type="term" value="F:oxidoreductase activity"/>
    <property type="evidence" value="ECO:0007669"/>
    <property type="project" value="InterPro"/>
</dbReference>
<keyword evidence="3" id="KW-1185">Reference proteome</keyword>
<dbReference type="Gene3D" id="3.40.50.1980">
    <property type="entry name" value="Nitrogenase molybdenum iron protein domain"/>
    <property type="match status" value="2"/>
</dbReference>
<dbReference type="Proteomes" id="UP000253034">
    <property type="component" value="Unassembled WGS sequence"/>
</dbReference>
<evidence type="ECO:0000313" key="2">
    <source>
        <dbReference type="EMBL" id="RCX19323.1"/>
    </source>
</evidence>
<dbReference type="SUPFAM" id="SSF53807">
    <property type="entry name" value="Helical backbone' metal receptor"/>
    <property type="match status" value="1"/>
</dbReference>
<protein>
    <submittedName>
        <fullName evidence="2">Nitrogenase component 1 type oxidoreductase</fullName>
    </submittedName>
</protein>
<dbReference type="PANTHER" id="PTHR42956:SF1">
    <property type="entry name" value="NITROGENASE IRON-MOLYBDENUM COFACTOR BIOSYNTHESIS PROTEIN NIFE"/>
    <property type="match status" value="1"/>
</dbReference>
<dbReference type="Pfam" id="PF00148">
    <property type="entry name" value="Oxidored_nitro"/>
    <property type="match status" value="1"/>
</dbReference>
<dbReference type="OrthoDB" id="4959at2"/>
<dbReference type="EMBL" id="QPJT01000003">
    <property type="protein sequence ID" value="RCX19323.1"/>
    <property type="molecule type" value="Genomic_DNA"/>
</dbReference>
<dbReference type="InterPro" id="IPR000510">
    <property type="entry name" value="Nase/OxRdtase_comp1"/>
</dbReference>
<evidence type="ECO:0000313" key="3">
    <source>
        <dbReference type="Proteomes" id="UP000253034"/>
    </source>
</evidence>
<dbReference type="RefSeq" id="WP_114296398.1">
    <property type="nucleotide sequence ID" value="NZ_QPJT01000003.1"/>
</dbReference>
<comment type="caution">
    <text evidence="2">The sequence shown here is derived from an EMBL/GenBank/DDBJ whole genome shotgun (WGS) entry which is preliminary data.</text>
</comment>
<feature type="domain" description="Nitrogenase/oxidoreductase component 1" evidence="1">
    <location>
        <begin position="34"/>
        <end position="363"/>
    </location>
</feature>
<gene>
    <name evidence="2" type="ORF">DFR58_10368</name>
</gene>
<reference evidence="2 3" key="1">
    <citation type="submission" date="2018-07" db="EMBL/GenBank/DDBJ databases">
        <title>Genomic Encyclopedia of Type Strains, Phase IV (KMG-IV): sequencing the most valuable type-strain genomes for metagenomic binning, comparative biology and taxonomic classification.</title>
        <authorList>
            <person name="Goeker M."/>
        </authorList>
    </citation>
    <scope>NUCLEOTIDE SEQUENCE [LARGE SCALE GENOMIC DNA]</scope>
    <source>
        <strain evidence="2 3">DSM 27016</strain>
    </source>
</reference>
<dbReference type="AlphaFoldDB" id="A0A369BCR8"/>
<proteinExistence type="predicted"/>
<sequence>MCDCGIFSSSLQYVTPAHGGWGVVRVGMLAPESYQLFVCPFACGRHGALGAIKHGLKDRISYFYIDQSDIISGYDDLILEGVDELLGQLDKRPRVLFVFVSCLDDLIGTDCDAVEQELGRRNPDIQFRLAHMNPITMGSDEPPQVGIQKRIYSLLAKQPRQDNGINTIGNLVAVADGCELHKMLKLEGGQVLRHISEYSGFDEWQDMARSSGNIVLMPSGVRAARDMQERCGIPYIFLPVSYDLEVIAGQYLSIHEFINSRVCAAYDFSSDIAGAQAAIESALKRIGDFPIFIDDSAVICPFGLAKALNKYGFCVRRVFVQEVIPADREAFEWVRANMPDTEVIQPQHYDTVNFDRRFEKSLAIGFNAAYISGSRHIVNAVADEGMFGYYGVKELMHMMEAAMDTAADLCALIEDYGMVV</sequence>
<dbReference type="InterPro" id="IPR049939">
    <property type="entry name" value="NifE-like"/>
</dbReference>
<name>A0A369BCR8_9FIRM</name>
<organism evidence="2 3">
    <name type="scientific">Anaerobacterium chartisolvens</name>
    <dbReference type="NCBI Taxonomy" id="1297424"/>
    <lineage>
        <taxon>Bacteria</taxon>
        <taxon>Bacillati</taxon>
        <taxon>Bacillota</taxon>
        <taxon>Clostridia</taxon>
        <taxon>Eubacteriales</taxon>
        <taxon>Oscillospiraceae</taxon>
        <taxon>Anaerobacterium</taxon>
    </lineage>
</organism>
<evidence type="ECO:0000259" key="1">
    <source>
        <dbReference type="Pfam" id="PF00148"/>
    </source>
</evidence>
<accession>A0A369BCR8</accession>
<dbReference type="PANTHER" id="PTHR42956">
    <property type="entry name" value="NITROGENASE IRON-MOLYBDENUM COFACTOR BIOSYNTHESIS PROTEIN NIFE"/>
    <property type="match status" value="1"/>
</dbReference>